<dbReference type="Proteomes" id="UP000318148">
    <property type="component" value="Unassembled WGS sequence"/>
</dbReference>
<feature type="domain" description="Rhodanese" evidence="2">
    <location>
        <begin position="20"/>
        <end position="105"/>
    </location>
</feature>
<proteinExistence type="predicted"/>
<organism evidence="3 4">
    <name type="scientific">SAR92 clade bacterium</name>
    <dbReference type="NCBI Taxonomy" id="2315479"/>
    <lineage>
        <taxon>Bacteria</taxon>
        <taxon>Pseudomonadati</taxon>
        <taxon>Pseudomonadota</taxon>
        <taxon>Gammaproteobacteria</taxon>
        <taxon>Cellvibrionales</taxon>
        <taxon>Porticoccaceae</taxon>
        <taxon>SAR92 clade</taxon>
    </lineage>
</organism>
<dbReference type="Pfam" id="PF00581">
    <property type="entry name" value="Rhodanese"/>
    <property type="match status" value="1"/>
</dbReference>
<comment type="caution">
    <text evidence="3">The sequence shown here is derived from an EMBL/GenBank/DDBJ whole genome shotgun (WGS) entry which is preliminary data.</text>
</comment>
<dbReference type="InterPro" id="IPR001763">
    <property type="entry name" value="Rhodanese-like_dom"/>
</dbReference>
<dbReference type="InterPro" id="IPR050229">
    <property type="entry name" value="GlpE_sulfurtransferase"/>
</dbReference>
<gene>
    <name evidence="3" type="ORF">EVB02_02865</name>
</gene>
<evidence type="ECO:0000313" key="3">
    <source>
        <dbReference type="EMBL" id="RZO06045.1"/>
    </source>
</evidence>
<dbReference type="PANTHER" id="PTHR43031:SF1">
    <property type="entry name" value="PYRIDINE NUCLEOTIDE-DISULPHIDE OXIDOREDUCTASE"/>
    <property type="match status" value="1"/>
</dbReference>
<feature type="signal peptide" evidence="1">
    <location>
        <begin position="1"/>
        <end position="20"/>
    </location>
</feature>
<dbReference type="InterPro" id="IPR036873">
    <property type="entry name" value="Rhodanese-like_dom_sf"/>
</dbReference>
<dbReference type="SUPFAM" id="SSF52821">
    <property type="entry name" value="Rhodanese/Cell cycle control phosphatase"/>
    <property type="match status" value="1"/>
</dbReference>
<dbReference type="PANTHER" id="PTHR43031">
    <property type="entry name" value="FAD-DEPENDENT OXIDOREDUCTASE"/>
    <property type="match status" value="1"/>
</dbReference>
<accession>A0A520LM58</accession>
<feature type="chain" id="PRO_5021729169" evidence="1">
    <location>
        <begin position="21"/>
        <end position="108"/>
    </location>
</feature>
<name>A0A520LM58_9GAMM</name>
<reference evidence="3 4" key="1">
    <citation type="submission" date="2019-02" db="EMBL/GenBank/DDBJ databases">
        <title>Prokaryotic population dynamics and viral predation in marine succession experiment using metagenomics: the confinement effect.</title>
        <authorList>
            <person name="Haro-Moreno J.M."/>
            <person name="Rodriguez-Valera F."/>
            <person name="Lopez-Perez M."/>
        </authorList>
    </citation>
    <scope>NUCLEOTIDE SEQUENCE [LARGE SCALE GENOMIC DNA]</scope>
    <source>
        <strain evidence="3">MED-G169</strain>
    </source>
</reference>
<sequence length="108" mass="12108">MRNISLIIVLGILFSMTANSSDNPLIIDVRTLDEWNNGHIEGSYHIEWQVISENIFDLTSDFNKKIYVYCRSGNRSGKAKNMLNALGFDNVINAGGKEEAESLIKSLN</sequence>
<protein>
    <submittedName>
        <fullName evidence="3">Rhodanese-like domain-containing protein</fullName>
    </submittedName>
</protein>
<dbReference type="Gene3D" id="3.40.250.10">
    <property type="entry name" value="Rhodanese-like domain"/>
    <property type="match status" value="1"/>
</dbReference>
<keyword evidence="1" id="KW-0732">Signal</keyword>
<dbReference type="EMBL" id="SHBO01000031">
    <property type="protein sequence ID" value="RZO06045.1"/>
    <property type="molecule type" value="Genomic_DNA"/>
</dbReference>
<evidence type="ECO:0000256" key="1">
    <source>
        <dbReference type="SAM" id="SignalP"/>
    </source>
</evidence>
<dbReference type="AlphaFoldDB" id="A0A520LM58"/>
<dbReference type="CDD" id="cd00158">
    <property type="entry name" value="RHOD"/>
    <property type="match status" value="1"/>
</dbReference>
<evidence type="ECO:0000313" key="4">
    <source>
        <dbReference type="Proteomes" id="UP000318148"/>
    </source>
</evidence>
<dbReference type="SMART" id="SM00450">
    <property type="entry name" value="RHOD"/>
    <property type="match status" value="1"/>
</dbReference>
<dbReference type="PROSITE" id="PS50206">
    <property type="entry name" value="RHODANESE_3"/>
    <property type="match status" value="1"/>
</dbReference>
<evidence type="ECO:0000259" key="2">
    <source>
        <dbReference type="PROSITE" id="PS50206"/>
    </source>
</evidence>